<evidence type="ECO:0000313" key="6">
    <source>
        <dbReference type="EMBL" id="KGK36855.1"/>
    </source>
</evidence>
<reference evidence="10" key="3">
    <citation type="journal article" date="2017" name="Genome Announc.">
        <title>Genome sequences of Cyberlindnera fabianii 65, Pichia kudriavzevii 129, and Saccharomyces cerevisiae 131 isolated from fermented masau fruits in Zimbabwe.</title>
        <authorList>
            <person name="van Rijswijck I.M.H."/>
            <person name="Derks M.F.L."/>
            <person name="Abee T."/>
            <person name="de Ridder D."/>
            <person name="Smid E.J."/>
        </authorList>
    </citation>
    <scope>NUCLEOTIDE SEQUENCE [LARGE SCALE GENOMIC DNA]</scope>
    <source>
        <strain evidence="10">129</strain>
    </source>
</reference>
<evidence type="ECO:0000313" key="5">
    <source>
        <dbReference type="EMBL" id="AWU76538.1"/>
    </source>
</evidence>
<dbReference type="PROSITE" id="PS00854">
    <property type="entry name" value="PROTEASOME_BETA_1"/>
    <property type="match status" value="1"/>
</dbReference>
<dbReference type="CDD" id="cd03760">
    <property type="entry name" value="proteasome_beta_type_4"/>
    <property type="match status" value="1"/>
</dbReference>
<keyword evidence="2 4" id="KW-0647">Proteasome</keyword>
<dbReference type="GO" id="GO:0043248">
    <property type="term" value="P:proteasome assembly"/>
    <property type="evidence" value="ECO:0007669"/>
    <property type="project" value="EnsemblFungi"/>
</dbReference>
<dbReference type="Pfam" id="PF00227">
    <property type="entry name" value="Proteasome"/>
    <property type="match status" value="1"/>
</dbReference>
<gene>
    <name evidence="7" type="ORF">BOH78_2851</name>
    <name evidence="5" type="ORF">C5L36_0C04710</name>
    <name evidence="8" type="ORF">CAS74_000483</name>
    <name evidence="6" type="ORF">JL09_g3984</name>
</gene>
<dbReference type="GO" id="GO:0034515">
    <property type="term" value="C:proteasome storage granule"/>
    <property type="evidence" value="ECO:0007669"/>
    <property type="project" value="EnsemblFungi"/>
</dbReference>
<dbReference type="EMBL" id="CP028775">
    <property type="protein sequence ID" value="AWU76538.1"/>
    <property type="molecule type" value="Genomic_DNA"/>
</dbReference>
<evidence type="ECO:0000256" key="4">
    <source>
        <dbReference type="PIRNR" id="PIRNR001213"/>
    </source>
</evidence>
<dbReference type="InterPro" id="IPR023333">
    <property type="entry name" value="Proteasome_suB-type"/>
</dbReference>
<evidence type="ECO:0000256" key="1">
    <source>
        <dbReference type="ARBA" id="ARBA00022490"/>
    </source>
</evidence>
<sequence length="274" mass="30939">MNHDPLHWGRPDDSTYGGYNYNIAHASNVDRNKTQAKTEFPKMHTQQPMITGTSVIAIKYNDGIVMAADHMGSYGSLMKLDDLQRIIPVGNSSVCGISGDISDFQYIERLLDDLQIEDGYDMEDDNLKANHLGEYLTNVMYNRRSKMNPLWNAIIVAGFDDKGEIYMKHVDLLGVSYSSPTLATGFGNHLAIPLLRKKVDSEEDVAKLSKEEAIQTVKDCMKVLFYRDARSWNKYSLCIIEKSTKSINIEKDVAVEGMKWDFARHITGYGVPQL</sequence>
<dbReference type="InterPro" id="IPR001353">
    <property type="entry name" value="Proteasome_sua/b"/>
</dbReference>
<dbReference type="GO" id="GO:0005634">
    <property type="term" value="C:nucleus"/>
    <property type="evidence" value="ECO:0007669"/>
    <property type="project" value="UniProtKB-SubCell"/>
</dbReference>
<evidence type="ECO:0000313" key="8">
    <source>
        <dbReference type="EMBL" id="OUT24100.1"/>
    </source>
</evidence>
<reference evidence="8 11" key="5">
    <citation type="submission" date="2017-05" db="EMBL/GenBank/DDBJ databases">
        <title>The Genome Sequence of Candida krusei Ckrusei653.</title>
        <authorList>
            <person name="Cuomo C."/>
            <person name="Forche A."/>
            <person name="Young S."/>
            <person name="Abouelleil A."/>
            <person name="Cao P."/>
            <person name="Chapman S."/>
            <person name="Cusick C."/>
            <person name="Shea T."/>
            <person name="Nusbaum C."/>
            <person name="Birren B."/>
        </authorList>
    </citation>
    <scope>NUCLEOTIDE SEQUENCE [LARGE SCALE GENOMIC DNA]</scope>
    <source>
        <strain evidence="8 11">Ckrusei653</strain>
    </source>
</reference>
<keyword evidence="3 4" id="KW-0539">Nucleus</keyword>
<dbReference type="InterPro" id="IPR016050">
    <property type="entry name" value="Proteasome_bsu_CS"/>
</dbReference>
<dbReference type="GO" id="GO:0043161">
    <property type="term" value="P:proteasome-mediated ubiquitin-dependent protein catabolic process"/>
    <property type="evidence" value="ECO:0007669"/>
    <property type="project" value="EnsemblFungi"/>
</dbReference>
<dbReference type="OrthoDB" id="10248542at2759"/>
<dbReference type="EMBL" id="NHMM01000001">
    <property type="protein sequence ID" value="OUT24100.1"/>
    <property type="molecule type" value="Genomic_DNA"/>
</dbReference>
<dbReference type="PANTHER" id="PTHR32194:SF6">
    <property type="entry name" value="PROTEASOME SUBUNIT BETA"/>
    <property type="match status" value="1"/>
</dbReference>
<dbReference type="STRING" id="4909.A0A099NW85"/>
<dbReference type="SUPFAM" id="SSF56235">
    <property type="entry name" value="N-terminal nucleophile aminohydrolases (Ntn hydrolases)"/>
    <property type="match status" value="1"/>
</dbReference>
<evidence type="ECO:0000313" key="10">
    <source>
        <dbReference type="Proteomes" id="UP000189274"/>
    </source>
</evidence>
<dbReference type="eggNOG" id="KOG0185">
    <property type="taxonomic scope" value="Eukaryota"/>
</dbReference>
<dbReference type="GO" id="GO:0019774">
    <property type="term" value="C:proteasome core complex, beta-subunit complex"/>
    <property type="evidence" value="ECO:0007669"/>
    <property type="project" value="UniProtKB-UniRule"/>
</dbReference>
<evidence type="ECO:0000313" key="9">
    <source>
        <dbReference type="Proteomes" id="UP000029867"/>
    </source>
</evidence>
<reference evidence="5 12" key="6">
    <citation type="submission" date="2018-06" db="EMBL/GenBank/DDBJ databases">
        <title>Population genomics shows no distinction between pathogenic Candida krusei and environmental Pichia kudriavzevii: One species, four names.</title>
        <authorList>
            <person name="Douglass A.P."/>
            <person name="Offei B."/>
            <person name="Braun-Galleani S."/>
            <person name="Coughlan A.Y."/>
            <person name="Martos A."/>
            <person name="Ortiz-Merino R.A."/>
            <person name="Byrne K.P."/>
            <person name="Wolfe K.H."/>
        </authorList>
    </citation>
    <scope>NUCLEOTIDE SEQUENCE [LARGE SCALE GENOMIC DNA]</scope>
    <source>
        <strain evidence="5 12">CBS573</strain>
    </source>
</reference>
<dbReference type="EMBL" id="JQFK01000051">
    <property type="protein sequence ID" value="KGK36855.1"/>
    <property type="molecule type" value="Genomic_DNA"/>
</dbReference>
<keyword evidence="12" id="KW-1185">Reference proteome</keyword>
<accession>A0A099NW85</accession>
<comment type="function">
    <text evidence="4">Non-catalytic component of the proteasome.</text>
</comment>
<proteinExistence type="inferred from homology"/>
<reference evidence="9" key="1">
    <citation type="journal article" date="2014" name="Microb. Cell Fact.">
        <title>Exploiting Issatchenkia orientalis SD108 for succinic acid production.</title>
        <authorList>
            <person name="Xiao H."/>
            <person name="Shao Z."/>
            <person name="Jiang Y."/>
            <person name="Dole S."/>
            <person name="Zhao H."/>
        </authorList>
    </citation>
    <scope>NUCLEOTIDE SEQUENCE [LARGE SCALE GENOMIC DNA]</scope>
    <source>
        <strain evidence="9">SD108</strain>
    </source>
</reference>
<evidence type="ECO:0000313" key="12">
    <source>
        <dbReference type="Proteomes" id="UP000249293"/>
    </source>
</evidence>
<dbReference type="Proteomes" id="UP000249293">
    <property type="component" value="Chromosome 3"/>
</dbReference>
<dbReference type="GO" id="GO:0010499">
    <property type="term" value="P:proteasomal ubiquitin-independent protein catabolic process"/>
    <property type="evidence" value="ECO:0007669"/>
    <property type="project" value="EnsemblFungi"/>
</dbReference>
<dbReference type="HOGENOM" id="CLU_072435_0_1_1"/>
<dbReference type="EMBL" id="MQVM01000012">
    <property type="protein sequence ID" value="ONH73964.1"/>
    <property type="molecule type" value="Genomic_DNA"/>
</dbReference>
<comment type="subcellular location">
    <subcellularLocation>
        <location evidence="4">Cytoplasm</location>
    </subcellularLocation>
    <subcellularLocation>
        <location evidence="4">Nucleus</location>
    </subcellularLocation>
</comment>
<dbReference type="PROSITE" id="PS51476">
    <property type="entry name" value="PROTEASOME_BETA_2"/>
    <property type="match status" value="1"/>
</dbReference>
<evidence type="ECO:0000313" key="7">
    <source>
        <dbReference type="EMBL" id="ONH73964.1"/>
    </source>
</evidence>
<dbReference type="Proteomes" id="UP000189274">
    <property type="component" value="Unassembled WGS sequence"/>
</dbReference>
<dbReference type="Proteomes" id="UP000195871">
    <property type="component" value="Unassembled WGS sequence"/>
</dbReference>
<evidence type="ECO:0000256" key="2">
    <source>
        <dbReference type="ARBA" id="ARBA00022942"/>
    </source>
</evidence>
<dbReference type="AlphaFoldDB" id="A0A099NW85"/>
<comment type="similarity">
    <text evidence="4">Belongs to the peptidase T1B family.</text>
</comment>
<dbReference type="Gene3D" id="3.60.20.10">
    <property type="entry name" value="Glutamine Phosphoribosylpyrophosphate, subunit 1, domain 1"/>
    <property type="match status" value="1"/>
</dbReference>
<dbReference type="InterPro" id="IPR029055">
    <property type="entry name" value="Ntn_hydrolases_N"/>
</dbReference>
<evidence type="ECO:0000256" key="3">
    <source>
        <dbReference type="ARBA" id="ARBA00023242"/>
    </source>
</evidence>
<dbReference type="FunFam" id="3.60.20.10:FF:000014">
    <property type="entry name" value="Proteasome subunit beta type-7"/>
    <property type="match status" value="1"/>
</dbReference>
<dbReference type="PIRSF" id="PIRSF001213">
    <property type="entry name" value="Psome_endopept_beta"/>
    <property type="match status" value="1"/>
</dbReference>
<organism evidence="6 9">
    <name type="scientific">Pichia kudriavzevii</name>
    <name type="common">Yeast</name>
    <name type="synonym">Issatchenkia orientalis</name>
    <dbReference type="NCBI Taxonomy" id="4909"/>
    <lineage>
        <taxon>Eukaryota</taxon>
        <taxon>Fungi</taxon>
        <taxon>Dikarya</taxon>
        <taxon>Ascomycota</taxon>
        <taxon>Saccharomycotina</taxon>
        <taxon>Pichiomycetes</taxon>
        <taxon>Pichiales</taxon>
        <taxon>Pichiaceae</taxon>
        <taxon>Pichia</taxon>
    </lineage>
</organism>
<dbReference type="InterPro" id="IPR016295">
    <property type="entry name" value="Proteasome_beta4"/>
</dbReference>
<dbReference type="PANTHER" id="PTHR32194">
    <property type="entry name" value="METALLOPROTEASE TLDD"/>
    <property type="match status" value="1"/>
</dbReference>
<dbReference type="VEuPathDB" id="FungiDB:C5L36_0C04710"/>
<protein>
    <recommendedName>
        <fullName evidence="4">Proteasome subunit beta</fullName>
    </recommendedName>
</protein>
<keyword evidence="1 4" id="KW-0963">Cytoplasm</keyword>
<name>A0A099NW85_PICKU</name>
<dbReference type="Proteomes" id="UP000029867">
    <property type="component" value="Unassembled WGS sequence"/>
</dbReference>
<evidence type="ECO:0000313" key="11">
    <source>
        <dbReference type="Proteomes" id="UP000195871"/>
    </source>
</evidence>
<reference evidence="6" key="2">
    <citation type="submission" date="2014-08" db="EMBL/GenBank/DDBJ databases">
        <title>Exploiting Issatchenkia orientalis SD108 for Succinic Acid Production.</title>
        <authorList>
            <person name="Xiao H."/>
            <person name="Shao Z."/>
            <person name="Jiang Y."/>
            <person name="Dole S."/>
            <person name="Zhao H."/>
        </authorList>
    </citation>
    <scope>NUCLEOTIDE SEQUENCE [LARGE SCALE GENOMIC DNA]</scope>
    <source>
        <strain evidence="6">SD108</strain>
    </source>
</reference>
<reference evidence="7" key="4">
    <citation type="submission" date="2017-01" db="EMBL/GenBank/DDBJ databases">
        <authorList>
            <person name="Mah S.A."/>
            <person name="Swanson W.J."/>
            <person name="Moy G.W."/>
            <person name="Vacquier V.D."/>
        </authorList>
    </citation>
    <scope>NUCLEOTIDE SEQUENCE [LARGE SCALE GENOMIC DNA]</scope>
    <source>
        <strain evidence="7">129</strain>
    </source>
</reference>